<evidence type="ECO:0000256" key="4">
    <source>
        <dbReference type="ARBA" id="ARBA00023136"/>
    </source>
</evidence>
<accession>A0A6N6MWY1</accession>
<organism evidence="6 7">
    <name type="scientific">Pseudodesulfovibrio senegalensis</name>
    <dbReference type="NCBI Taxonomy" id="1721087"/>
    <lineage>
        <taxon>Bacteria</taxon>
        <taxon>Pseudomonadati</taxon>
        <taxon>Thermodesulfobacteriota</taxon>
        <taxon>Desulfovibrionia</taxon>
        <taxon>Desulfovibrionales</taxon>
        <taxon>Desulfovibrionaceae</taxon>
    </lineage>
</organism>
<name>A0A6N6MWY1_9BACT</name>
<dbReference type="Proteomes" id="UP000438699">
    <property type="component" value="Unassembled WGS sequence"/>
</dbReference>
<feature type="transmembrane region" description="Helical" evidence="5">
    <location>
        <begin position="180"/>
        <end position="198"/>
    </location>
</feature>
<evidence type="ECO:0000256" key="5">
    <source>
        <dbReference type="SAM" id="Phobius"/>
    </source>
</evidence>
<comment type="caution">
    <text evidence="6">The sequence shown here is derived from an EMBL/GenBank/DDBJ whole genome shotgun (WGS) entry which is preliminary data.</text>
</comment>
<comment type="subcellular location">
    <subcellularLocation>
        <location evidence="1">Membrane</location>
        <topology evidence="1">Multi-pass membrane protein</topology>
    </subcellularLocation>
</comment>
<dbReference type="GO" id="GO:0030255">
    <property type="term" value="P:protein secretion by the type IV secretion system"/>
    <property type="evidence" value="ECO:0007669"/>
    <property type="project" value="InterPro"/>
</dbReference>
<dbReference type="InterPro" id="IPR007688">
    <property type="entry name" value="Conjugal_tfr_TrbL/VirB6"/>
</dbReference>
<feature type="transmembrane region" description="Helical" evidence="5">
    <location>
        <begin position="148"/>
        <end position="173"/>
    </location>
</feature>
<protein>
    <submittedName>
        <fullName evidence="6">Type IV secretion system protein</fullName>
    </submittedName>
</protein>
<keyword evidence="4 5" id="KW-0472">Membrane</keyword>
<dbReference type="EMBL" id="WAIE01000011">
    <property type="protein sequence ID" value="KAB1437301.1"/>
    <property type="molecule type" value="Genomic_DNA"/>
</dbReference>
<feature type="transmembrane region" description="Helical" evidence="5">
    <location>
        <begin position="62"/>
        <end position="84"/>
    </location>
</feature>
<evidence type="ECO:0000256" key="1">
    <source>
        <dbReference type="ARBA" id="ARBA00004141"/>
    </source>
</evidence>
<keyword evidence="7" id="KW-1185">Reference proteome</keyword>
<evidence type="ECO:0000256" key="3">
    <source>
        <dbReference type="ARBA" id="ARBA00022989"/>
    </source>
</evidence>
<evidence type="ECO:0000256" key="2">
    <source>
        <dbReference type="ARBA" id="ARBA00022692"/>
    </source>
</evidence>
<reference evidence="6 7" key="1">
    <citation type="journal article" date="2017" name="Int. J. Syst. Evol. Microbiol.">
        <title>Desulfovibrio senegalensis sp. nov., a mesophilic sulfate reducer isolated from marine sediment.</title>
        <authorList>
            <person name="Thioye A."/>
            <person name="Gam Z.B.A."/>
            <person name="Mbengue M."/>
            <person name="Cayol J.L."/>
            <person name="Joseph-Bartoli M."/>
            <person name="Toure-Kane C."/>
            <person name="Labat M."/>
        </authorList>
    </citation>
    <scope>NUCLEOTIDE SEQUENCE [LARGE SCALE GENOMIC DNA]</scope>
    <source>
        <strain evidence="6 7">DSM 101509</strain>
    </source>
</reference>
<dbReference type="AlphaFoldDB" id="A0A6N6MWY1"/>
<gene>
    <name evidence="6" type="ORF">F8A88_15355</name>
</gene>
<feature type="transmembrane region" description="Helical" evidence="5">
    <location>
        <begin position="29"/>
        <end position="50"/>
    </location>
</feature>
<evidence type="ECO:0000313" key="7">
    <source>
        <dbReference type="Proteomes" id="UP000438699"/>
    </source>
</evidence>
<dbReference type="GO" id="GO:0016020">
    <property type="term" value="C:membrane"/>
    <property type="evidence" value="ECO:0007669"/>
    <property type="project" value="UniProtKB-SubCell"/>
</dbReference>
<sequence>MSEAGIAGSIFTQLIGLNNIYLNSIYSTLMDYFCTPLRIGMLIYTLYIAYSLSTKGWEAMKSLTATYLYFLFLYSAFLEFSFFYENIVDVTIKTTMNLSSFFISAGEAKEYTNVHEVFNKLDDTAMNFFQAIQKIAPDETFITNAGKYFTYAIAAIPLFALFIGMYTAFFVIFSIAIFSMYVFFVYGGPVFFLAAFPQTRSILKTWFRGLLNYALLVITASIIMGITASNLVDAIAQFQKQATSGESIFNLAYLKILIWCGFSLATILKSPDFAAHMTGSMAGSTTGIAGALSATSGAVGGGLLTMGHKGTQKSLGILGKAGEWAHNKAWGNATDALENMRGARK</sequence>
<dbReference type="RefSeq" id="WP_151152068.1">
    <property type="nucleotide sequence ID" value="NZ_WAIE01000011.1"/>
</dbReference>
<keyword evidence="2 5" id="KW-0812">Transmembrane</keyword>
<evidence type="ECO:0000313" key="6">
    <source>
        <dbReference type="EMBL" id="KAB1437301.1"/>
    </source>
</evidence>
<dbReference type="Pfam" id="PF04610">
    <property type="entry name" value="TrbL"/>
    <property type="match status" value="1"/>
</dbReference>
<feature type="transmembrane region" description="Helical" evidence="5">
    <location>
        <begin position="210"/>
        <end position="236"/>
    </location>
</feature>
<feature type="transmembrane region" description="Helical" evidence="5">
    <location>
        <begin position="248"/>
        <end position="268"/>
    </location>
</feature>
<keyword evidence="3 5" id="KW-1133">Transmembrane helix</keyword>
<proteinExistence type="predicted"/>